<proteinExistence type="predicted"/>
<dbReference type="EMBL" id="GIFC01007738">
    <property type="protein sequence ID" value="MXU89821.1"/>
    <property type="molecule type" value="Transcribed_RNA"/>
</dbReference>
<dbReference type="AlphaFoldDB" id="A0A6B0UJQ2"/>
<evidence type="ECO:0000313" key="3">
    <source>
        <dbReference type="EMBL" id="MXU89821.1"/>
    </source>
</evidence>
<feature type="chain" id="PRO_5025653722" evidence="2">
    <location>
        <begin position="21"/>
        <end position="110"/>
    </location>
</feature>
<name>A0A6B0UJQ2_IXORI</name>
<feature type="compositionally biased region" description="Polar residues" evidence="1">
    <location>
        <begin position="44"/>
        <end position="54"/>
    </location>
</feature>
<keyword evidence="2" id="KW-0732">Signal</keyword>
<reference evidence="3" key="1">
    <citation type="submission" date="2019-12" db="EMBL/GenBank/DDBJ databases">
        <title>An insight into the sialome of adult female Ixodes ricinus ticks feeding for 6 days.</title>
        <authorList>
            <person name="Perner J."/>
            <person name="Ribeiro J.M.C."/>
        </authorList>
    </citation>
    <scope>NUCLEOTIDE SEQUENCE</scope>
    <source>
        <strain evidence="3">Semi-engorged</strain>
        <tissue evidence="3">Salivary glands</tissue>
    </source>
</reference>
<evidence type="ECO:0000256" key="2">
    <source>
        <dbReference type="SAM" id="SignalP"/>
    </source>
</evidence>
<feature type="signal peptide" evidence="2">
    <location>
        <begin position="1"/>
        <end position="20"/>
    </location>
</feature>
<sequence>MLWFLPAAWCTLRFFLLCLAQVSVTRDYLFHRKSGNPRKKGRATETQQNSNKQNVRAQVSWCKFTIAELPKTPVITEKKTGRRKSLENDLLPAVTAVSGNFTIKNNIVSQ</sequence>
<evidence type="ECO:0000256" key="1">
    <source>
        <dbReference type="SAM" id="MobiDB-lite"/>
    </source>
</evidence>
<accession>A0A6B0UJQ2</accession>
<protein>
    <submittedName>
        <fullName evidence="3">Putative secreted protein</fullName>
    </submittedName>
</protein>
<feature type="region of interest" description="Disordered" evidence="1">
    <location>
        <begin position="33"/>
        <end position="54"/>
    </location>
</feature>
<organism evidence="3">
    <name type="scientific">Ixodes ricinus</name>
    <name type="common">Common tick</name>
    <name type="synonym">Acarus ricinus</name>
    <dbReference type="NCBI Taxonomy" id="34613"/>
    <lineage>
        <taxon>Eukaryota</taxon>
        <taxon>Metazoa</taxon>
        <taxon>Ecdysozoa</taxon>
        <taxon>Arthropoda</taxon>
        <taxon>Chelicerata</taxon>
        <taxon>Arachnida</taxon>
        <taxon>Acari</taxon>
        <taxon>Parasitiformes</taxon>
        <taxon>Ixodida</taxon>
        <taxon>Ixodoidea</taxon>
        <taxon>Ixodidae</taxon>
        <taxon>Ixodinae</taxon>
        <taxon>Ixodes</taxon>
    </lineage>
</organism>